<gene>
    <name evidence="2" type="ORF">Rleg9DRAFT_1739</name>
</gene>
<organism evidence="2 3">
    <name type="scientific">Rhizobium leguminosarum bv. trifolii WSM597</name>
    <dbReference type="NCBI Taxonomy" id="754764"/>
    <lineage>
        <taxon>Bacteria</taxon>
        <taxon>Pseudomonadati</taxon>
        <taxon>Pseudomonadota</taxon>
        <taxon>Alphaproteobacteria</taxon>
        <taxon>Hyphomicrobiales</taxon>
        <taxon>Rhizobiaceae</taxon>
        <taxon>Rhizobium/Agrobacterium group</taxon>
        <taxon>Rhizobium</taxon>
    </lineage>
</organism>
<protein>
    <submittedName>
        <fullName evidence="2">Uncharacterized protein</fullName>
    </submittedName>
</protein>
<keyword evidence="1" id="KW-1133">Transmembrane helix</keyword>
<evidence type="ECO:0000313" key="2">
    <source>
        <dbReference type="EMBL" id="EJB02924.1"/>
    </source>
</evidence>
<dbReference type="HOGENOM" id="CLU_3238674_0_0_5"/>
<feature type="transmembrane region" description="Helical" evidence="1">
    <location>
        <begin position="6"/>
        <end position="25"/>
    </location>
</feature>
<evidence type="ECO:0000256" key="1">
    <source>
        <dbReference type="SAM" id="Phobius"/>
    </source>
</evidence>
<keyword evidence="1" id="KW-0472">Membrane</keyword>
<evidence type="ECO:0000313" key="3">
    <source>
        <dbReference type="Proteomes" id="UP000005092"/>
    </source>
</evidence>
<dbReference type="Proteomes" id="UP000005092">
    <property type="component" value="Unassembled WGS sequence"/>
</dbReference>
<dbReference type="AlphaFoldDB" id="I9N4V7"/>
<sequence length="43" mass="4867">MRYCTTVLLTVLMTTFLGLGFYGLFQHASKHLSGSHPTFHRVP</sequence>
<reference evidence="2 3" key="1">
    <citation type="submission" date="2012-02" db="EMBL/GenBank/DDBJ databases">
        <title>Improved High-Quality Draft Sequence of Rhizobium leguminosarum bv. trifolii WSM597.</title>
        <authorList>
            <consortium name="US DOE Joint Genome Institute"/>
            <person name="Lucas S."/>
            <person name="Han J."/>
            <person name="Lapidus A."/>
            <person name="Cheng J.-F."/>
            <person name="Goodwin L."/>
            <person name="Pitluck S."/>
            <person name="Peters L."/>
            <person name="Ovchinnikova G."/>
            <person name="Held B."/>
            <person name="Detter J.C."/>
            <person name="Han C."/>
            <person name="Tapia R."/>
            <person name="Land M."/>
            <person name="Hauser L."/>
            <person name="Kyrpides N."/>
            <person name="Ivanova N."/>
            <person name="Pagani I."/>
            <person name="Brau L."/>
            <person name="Yates R."/>
            <person name="O'Hara G."/>
            <person name="Rui T."/>
            <person name="Howieson J."/>
            <person name="Reeve W."/>
            <person name="Woyke T."/>
        </authorList>
    </citation>
    <scope>NUCLEOTIDE SEQUENCE [LARGE SCALE GENOMIC DNA]</scope>
    <source>
        <strain evidence="2 3">WSM597</strain>
    </source>
</reference>
<keyword evidence="1" id="KW-0812">Transmembrane</keyword>
<proteinExistence type="predicted"/>
<name>I9N4V7_RHILT</name>
<dbReference type="EMBL" id="JH719381">
    <property type="protein sequence ID" value="EJB02924.1"/>
    <property type="molecule type" value="Genomic_DNA"/>
</dbReference>
<accession>I9N4V7</accession>